<name>A0A150FR76_CLOPD</name>
<evidence type="ECO:0000313" key="6">
    <source>
        <dbReference type="Proteomes" id="UP000092605"/>
    </source>
</evidence>
<dbReference type="PATRIC" id="fig|1121328.3.peg.1211"/>
<feature type="transmembrane region" description="Helical" evidence="2">
    <location>
        <begin position="7"/>
        <end position="27"/>
    </location>
</feature>
<keyword evidence="7" id="KW-1185">Reference proteome</keyword>
<dbReference type="AlphaFoldDB" id="A0A150FR76"/>
<evidence type="ECO:0000313" key="7">
    <source>
        <dbReference type="Proteomes" id="UP000323392"/>
    </source>
</evidence>
<feature type="domain" description="Cell envelope-related transcriptional attenuator" evidence="3">
    <location>
        <begin position="71"/>
        <end position="222"/>
    </location>
</feature>
<sequence>MKHFFKIFMLSFVTFTMIFGTGLYMIIKNEDSSLGYSEESLEMESRKKDEIVNVLLLGVDSMDGKNEKGIRTDTIMVLSLNPKENKASILSIPRDTRVRIRGRRGYDKINHAHAYGGVDLAVKTVKDLLGIPIHHYVKVDYQALFKTVDDVGGVEVYVPMDMKYTDTSADPPLYIDLKKGTQVLDGNKAMQFLRYRKGYPDQDLGRIRAQQQFMDALIKKVLSPSSIVRIPNYIETLHKYVDTDLRKRDMISLALAASKINPNEIEKATLPGQPMMISGVAYYKYDEEKTKELVKNFYYNY</sequence>
<comment type="similarity">
    <text evidence="1">Belongs to the LytR/CpsA/Psr (LCP) family.</text>
</comment>
<dbReference type="Proteomes" id="UP000092605">
    <property type="component" value="Unassembled WGS sequence"/>
</dbReference>
<dbReference type="Pfam" id="PF03816">
    <property type="entry name" value="LytR_cpsA_psr"/>
    <property type="match status" value="1"/>
</dbReference>
<evidence type="ECO:0000313" key="4">
    <source>
        <dbReference type="EMBL" id="KXZ40127.1"/>
    </source>
</evidence>
<dbReference type="InterPro" id="IPR004474">
    <property type="entry name" value="LytR_CpsA_psr"/>
</dbReference>
<gene>
    <name evidence="4" type="ORF">JWYL7_1202</name>
    <name evidence="5" type="ORF">SAMN05661008_01335</name>
</gene>
<comment type="caution">
    <text evidence="4">The sequence shown here is derived from an EMBL/GenBank/DDBJ whole genome shotgun (WGS) entry which is preliminary data.</text>
</comment>
<dbReference type="Proteomes" id="UP000323392">
    <property type="component" value="Unassembled WGS sequence"/>
</dbReference>
<dbReference type="RefSeq" id="WP_331721897.1">
    <property type="nucleotide sequence ID" value="NZ_FRBG01000009.1"/>
</dbReference>
<reference evidence="4 6" key="1">
    <citation type="submission" date="2016-02" db="EMBL/GenBank/DDBJ databases">
        <title>Draft genome sequence for Clostridium paradoxum JW-YL-7.</title>
        <authorList>
            <person name="Utturkar S.M."/>
            <person name="Lancaster A."/>
            <person name="Poole F.L."/>
            <person name="Adams M.W."/>
            <person name="Brown S.D."/>
        </authorList>
    </citation>
    <scope>NUCLEOTIDE SEQUENCE [LARGE SCALE GENOMIC DNA]</scope>
    <source>
        <strain evidence="4 6">JW-YL-7</strain>
    </source>
</reference>
<evidence type="ECO:0000256" key="2">
    <source>
        <dbReference type="SAM" id="Phobius"/>
    </source>
</evidence>
<accession>A0A150FR76</accession>
<evidence type="ECO:0000256" key="1">
    <source>
        <dbReference type="ARBA" id="ARBA00006068"/>
    </source>
</evidence>
<dbReference type="EMBL" id="FRBG01000009">
    <property type="protein sequence ID" value="SHL02772.1"/>
    <property type="molecule type" value="Genomic_DNA"/>
</dbReference>
<dbReference type="EMBL" id="LSFY01000001">
    <property type="protein sequence ID" value="KXZ40127.1"/>
    <property type="molecule type" value="Genomic_DNA"/>
</dbReference>
<organism evidence="4 6">
    <name type="scientific">Alkalithermobacter thermoalcaliphilus JW-YL-7 = DSM 7308</name>
    <dbReference type="NCBI Taxonomy" id="1121328"/>
    <lineage>
        <taxon>Bacteria</taxon>
        <taxon>Bacillati</taxon>
        <taxon>Bacillota</taxon>
        <taxon>Clostridia</taxon>
        <taxon>Peptostreptococcales</taxon>
        <taxon>Tepidibacteraceae</taxon>
        <taxon>Alkalithermobacter</taxon>
    </lineage>
</organism>
<evidence type="ECO:0000313" key="5">
    <source>
        <dbReference type="EMBL" id="SHL02772.1"/>
    </source>
</evidence>
<dbReference type="InterPro" id="IPR050922">
    <property type="entry name" value="LytR/CpsA/Psr_CW_biosynth"/>
</dbReference>
<proteinExistence type="inferred from homology"/>
<evidence type="ECO:0000259" key="3">
    <source>
        <dbReference type="Pfam" id="PF03816"/>
    </source>
</evidence>
<dbReference type="PANTHER" id="PTHR33392:SF6">
    <property type="entry name" value="POLYISOPRENYL-TEICHOIC ACID--PEPTIDOGLYCAN TEICHOIC ACID TRANSFERASE TAGU"/>
    <property type="match status" value="1"/>
</dbReference>
<reference evidence="5 7" key="2">
    <citation type="submission" date="2016-11" db="EMBL/GenBank/DDBJ databases">
        <authorList>
            <person name="Varghese N."/>
            <person name="Submissions S."/>
        </authorList>
    </citation>
    <scope>NUCLEOTIDE SEQUENCE [LARGE SCALE GENOMIC DNA]</scope>
    <source>
        <strain evidence="5 7">DSM 7308</strain>
    </source>
</reference>
<keyword evidence="2" id="KW-0472">Membrane</keyword>
<dbReference type="Gene3D" id="3.40.630.190">
    <property type="entry name" value="LCP protein"/>
    <property type="match status" value="1"/>
</dbReference>
<dbReference type="NCBIfam" id="TIGR00350">
    <property type="entry name" value="lytR_cpsA_psr"/>
    <property type="match status" value="1"/>
</dbReference>
<keyword evidence="2" id="KW-0812">Transmembrane</keyword>
<keyword evidence="2" id="KW-1133">Transmembrane helix</keyword>
<protein>
    <submittedName>
        <fullName evidence="4">Cell envelope-related transcriptional attenuator</fullName>
    </submittedName>
    <submittedName>
        <fullName evidence="5">Transcriptional attenuator, LytR family</fullName>
    </submittedName>
</protein>
<dbReference type="STRING" id="1121328.JWYL7_1202"/>
<dbReference type="PANTHER" id="PTHR33392">
    <property type="entry name" value="POLYISOPRENYL-TEICHOIC ACID--PEPTIDOGLYCAN TEICHOIC ACID TRANSFERASE TAGU"/>
    <property type="match status" value="1"/>
</dbReference>